<dbReference type="AlphaFoldDB" id="A0A9P4SIR2"/>
<dbReference type="PANTHER" id="PTHR33558:SF1">
    <property type="entry name" value="GLUTAREDOXIN-LIKE PROTEIN C5ORF63 HOMOLOG"/>
    <property type="match status" value="1"/>
</dbReference>
<dbReference type="EMBL" id="MU006090">
    <property type="protein sequence ID" value="KAF2842328.1"/>
    <property type="molecule type" value="Genomic_DNA"/>
</dbReference>
<organism evidence="2 3">
    <name type="scientific">Patellaria atrata CBS 101060</name>
    <dbReference type="NCBI Taxonomy" id="1346257"/>
    <lineage>
        <taxon>Eukaryota</taxon>
        <taxon>Fungi</taxon>
        <taxon>Dikarya</taxon>
        <taxon>Ascomycota</taxon>
        <taxon>Pezizomycotina</taxon>
        <taxon>Dothideomycetes</taxon>
        <taxon>Dothideomycetes incertae sedis</taxon>
        <taxon>Patellariales</taxon>
        <taxon>Patellariaceae</taxon>
        <taxon>Patellaria</taxon>
    </lineage>
</organism>
<evidence type="ECO:0000313" key="2">
    <source>
        <dbReference type="EMBL" id="KAF2842328.1"/>
    </source>
</evidence>
<evidence type="ECO:0000313" key="3">
    <source>
        <dbReference type="Proteomes" id="UP000799429"/>
    </source>
</evidence>
<dbReference type="InterPro" id="IPR008554">
    <property type="entry name" value="Glutaredoxin-like"/>
</dbReference>
<keyword evidence="1" id="KW-0813">Transport</keyword>
<dbReference type="InterPro" id="IPR036249">
    <property type="entry name" value="Thioredoxin-like_sf"/>
</dbReference>
<dbReference type="PANTHER" id="PTHR33558">
    <property type="entry name" value="GLUTAREDOXIN-LIKE PROTEIN C5ORF63 HOMOLOG"/>
    <property type="match status" value="1"/>
</dbReference>
<dbReference type="OrthoDB" id="429967at2759"/>
<comment type="similarity">
    <text evidence="1">Belongs to the glutaredoxin family.</text>
</comment>
<proteinExistence type="inferred from homology"/>
<sequence>MIATRRLLQQVHITLFTRPNCSLCTSAKAVLSDVWDTRPFAYTETDVMSPGQEKWRNHYEFDTPVIHVERNTTPFATTAAARKLMHRFTEKQVKRLMNEVEKDTTQR</sequence>
<evidence type="ECO:0000256" key="1">
    <source>
        <dbReference type="RuleBase" id="RU363082"/>
    </source>
</evidence>
<name>A0A9P4SIR2_9PEZI</name>
<reference evidence="2" key="1">
    <citation type="journal article" date="2020" name="Stud. Mycol.">
        <title>101 Dothideomycetes genomes: a test case for predicting lifestyles and emergence of pathogens.</title>
        <authorList>
            <person name="Haridas S."/>
            <person name="Albert R."/>
            <person name="Binder M."/>
            <person name="Bloem J."/>
            <person name="Labutti K."/>
            <person name="Salamov A."/>
            <person name="Andreopoulos B."/>
            <person name="Baker S."/>
            <person name="Barry K."/>
            <person name="Bills G."/>
            <person name="Bluhm B."/>
            <person name="Cannon C."/>
            <person name="Castanera R."/>
            <person name="Culley D."/>
            <person name="Daum C."/>
            <person name="Ezra D."/>
            <person name="Gonzalez J."/>
            <person name="Henrissat B."/>
            <person name="Kuo A."/>
            <person name="Liang C."/>
            <person name="Lipzen A."/>
            <person name="Lutzoni F."/>
            <person name="Magnuson J."/>
            <person name="Mondo S."/>
            <person name="Nolan M."/>
            <person name="Ohm R."/>
            <person name="Pangilinan J."/>
            <person name="Park H.-J."/>
            <person name="Ramirez L."/>
            <person name="Alfaro M."/>
            <person name="Sun H."/>
            <person name="Tritt A."/>
            <person name="Yoshinaga Y."/>
            <person name="Zwiers L.-H."/>
            <person name="Turgeon B."/>
            <person name="Goodwin S."/>
            <person name="Spatafora J."/>
            <person name="Crous P."/>
            <person name="Grigoriev I."/>
        </authorList>
    </citation>
    <scope>NUCLEOTIDE SEQUENCE</scope>
    <source>
        <strain evidence="2">CBS 101060</strain>
    </source>
</reference>
<protein>
    <recommendedName>
        <fullName evidence="1">Glutaredoxin-like protein</fullName>
    </recommendedName>
</protein>
<dbReference type="SUPFAM" id="SSF52833">
    <property type="entry name" value="Thioredoxin-like"/>
    <property type="match status" value="1"/>
</dbReference>
<keyword evidence="3" id="KW-1185">Reference proteome</keyword>
<gene>
    <name evidence="2" type="ORF">M501DRAFT_1013677</name>
</gene>
<dbReference type="Gene3D" id="3.40.30.10">
    <property type="entry name" value="Glutaredoxin"/>
    <property type="match status" value="1"/>
</dbReference>
<accession>A0A9P4SIR2</accession>
<comment type="caution">
    <text evidence="2">The sequence shown here is derived from an EMBL/GenBank/DDBJ whole genome shotgun (WGS) entry which is preliminary data.</text>
</comment>
<dbReference type="InterPro" id="IPR052565">
    <property type="entry name" value="Glutaredoxin-like_YDR286C"/>
</dbReference>
<dbReference type="Proteomes" id="UP000799429">
    <property type="component" value="Unassembled WGS sequence"/>
</dbReference>
<keyword evidence="1" id="KW-0249">Electron transport</keyword>
<dbReference type="Pfam" id="PF05768">
    <property type="entry name" value="Glrx-like"/>
    <property type="match status" value="1"/>
</dbReference>